<protein>
    <recommendedName>
        <fullName evidence="5">LysM domain-containing protein</fullName>
    </recommendedName>
</protein>
<dbReference type="SUPFAM" id="SSF54106">
    <property type="entry name" value="LysM domain"/>
    <property type="match status" value="2"/>
</dbReference>
<dbReference type="EMBL" id="LUGG01000002">
    <property type="protein sequence ID" value="OBZ77306.1"/>
    <property type="molecule type" value="Genomic_DNA"/>
</dbReference>
<feature type="domain" description="LysM" evidence="5">
    <location>
        <begin position="83"/>
        <end position="129"/>
    </location>
</feature>
<evidence type="ECO:0000313" key="7">
    <source>
        <dbReference type="Proteomes" id="UP000092993"/>
    </source>
</evidence>
<gene>
    <name evidence="6" type="ORF">A0H81_01785</name>
</gene>
<dbReference type="OMA" id="ADCSRTY"/>
<dbReference type="PANTHER" id="PTHR34997:SF1">
    <property type="entry name" value="PEPTIDOGLYCAN-BINDING LYSIN DOMAIN"/>
    <property type="match status" value="1"/>
</dbReference>
<dbReference type="PROSITE" id="PS51782">
    <property type="entry name" value="LYSM"/>
    <property type="match status" value="2"/>
</dbReference>
<feature type="region of interest" description="Disordered" evidence="3">
    <location>
        <begin position="141"/>
        <end position="186"/>
    </location>
</feature>
<dbReference type="PANTHER" id="PTHR34997">
    <property type="entry name" value="AM15"/>
    <property type="match status" value="1"/>
</dbReference>
<dbReference type="OrthoDB" id="5985073at2759"/>
<evidence type="ECO:0000256" key="2">
    <source>
        <dbReference type="ARBA" id="ARBA00023026"/>
    </source>
</evidence>
<feature type="chain" id="PRO_5008889201" description="LysM domain-containing protein" evidence="4">
    <location>
        <begin position="23"/>
        <end position="186"/>
    </location>
</feature>
<dbReference type="AlphaFoldDB" id="A0A1C7MLJ6"/>
<comment type="caution">
    <text evidence="6">The sequence shown here is derived from an EMBL/GenBank/DDBJ whole genome shotgun (WGS) entry which is preliminary data.</text>
</comment>
<dbReference type="InterPro" id="IPR052210">
    <property type="entry name" value="LysM1-like"/>
</dbReference>
<dbReference type="Proteomes" id="UP000092993">
    <property type="component" value="Unassembled WGS sequence"/>
</dbReference>
<keyword evidence="1" id="KW-0147">Chitin-binding</keyword>
<keyword evidence="2" id="KW-0843">Virulence</keyword>
<feature type="signal peptide" evidence="4">
    <location>
        <begin position="1"/>
        <end position="22"/>
    </location>
</feature>
<accession>A0A1C7MLJ6</accession>
<dbReference type="CDD" id="cd00118">
    <property type="entry name" value="LysM"/>
    <property type="match status" value="2"/>
</dbReference>
<dbReference type="InterPro" id="IPR036779">
    <property type="entry name" value="LysM_dom_sf"/>
</dbReference>
<dbReference type="GO" id="GO:0008061">
    <property type="term" value="F:chitin binding"/>
    <property type="evidence" value="ECO:0007669"/>
    <property type="project" value="UniProtKB-KW"/>
</dbReference>
<feature type="compositionally biased region" description="Low complexity" evidence="3">
    <location>
        <begin position="141"/>
        <end position="172"/>
    </location>
</feature>
<feature type="compositionally biased region" description="Acidic residues" evidence="3">
    <location>
        <begin position="175"/>
        <end position="186"/>
    </location>
</feature>
<dbReference type="SMART" id="SM00257">
    <property type="entry name" value="LysM"/>
    <property type="match status" value="2"/>
</dbReference>
<dbReference type="InterPro" id="IPR018392">
    <property type="entry name" value="LysM"/>
</dbReference>
<evidence type="ECO:0000259" key="5">
    <source>
        <dbReference type="PROSITE" id="PS51782"/>
    </source>
</evidence>
<proteinExistence type="predicted"/>
<evidence type="ECO:0000313" key="6">
    <source>
        <dbReference type="EMBL" id="OBZ77306.1"/>
    </source>
</evidence>
<feature type="domain" description="LysM" evidence="5">
    <location>
        <begin position="27"/>
        <end position="74"/>
    </location>
</feature>
<evidence type="ECO:0000256" key="4">
    <source>
        <dbReference type="SAM" id="SignalP"/>
    </source>
</evidence>
<dbReference type="STRING" id="5627.A0A1C7MLJ6"/>
<dbReference type="Pfam" id="PF01476">
    <property type="entry name" value="LysM"/>
    <property type="match status" value="2"/>
</dbReference>
<evidence type="ECO:0000256" key="1">
    <source>
        <dbReference type="ARBA" id="ARBA00022669"/>
    </source>
</evidence>
<sequence length="186" mass="19345">MFARAVIAAVLAAPFVAQSVFAADCSRTYTVQEGDWCDTISAAKNVSTYQLAVVNTGNIDSSCDNLQVGNTICLGTVGEDCTTTYVVKQNDSCDLIAQNYQLNTTILYTNNPQIDAECSNIYIGEVLCVAKSIAVPPPPAGSSLPAATIPATATPANAHPSTSASVPSSTSTDAGNDDDLPWCDEL</sequence>
<reference evidence="6 7" key="1">
    <citation type="submission" date="2016-03" db="EMBL/GenBank/DDBJ databases">
        <title>Whole genome sequencing of Grifola frondosa 9006-11.</title>
        <authorList>
            <person name="Min B."/>
            <person name="Park H."/>
            <person name="Kim J.-G."/>
            <person name="Cho H."/>
            <person name="Oh Y.-L."/>
            <person name="Kong W.-S."/>
            <person name="Choi I.-G."/>
        </authorList>
    </citation>
    <scope>NUCLEOTIDE SEQUENCE [LARGE SCALE GENOMIC DNA]</scope>
    <source>
        <strain evidence="6 7">9006-11</strain>
    </source>
</reference>
<organism evidence="6 7">
    <name type="scientific">Grifola frondosa</name>
    <name type="common">Maitake</name>
    <name type="synonym">Polyporus frondosus</name>
    <dbReference type="NCBI Taxonomy" id="5627"/>
    <lineage>
        <taxon>Eukaryota</taxon>
        <taxon>Fungi</taxon>
        <taxon>Dikarya</taxon>
        <taxon>Basidiomycota</taxon>
        <taxon>Agaricomycotina</taxon>
        <taxon>Agaricomycetes</taxon>
        <taxon>Polyporales</taxon>
        <taxon>Grifolaceae</taxon>
        <taxon>Grifola</taxon>
    </lineage>
</organism>
<name>A0A1C7MLJ6_GRIFR</name>
<dbReference type="Gene3D" id="3.10.350.10">
    <property type="entry name" value="LysM domain"/>
    <property type="match status" value="2"/>
</dbReference>
<keyword evidence="4" id="KW-0732">Signal</keyword>
<evidence type="ECO:0000256" key="3">
    <source>
        <dbReference type="SAM" id="MobiDB-lite"/>
    </source>
</evidence>
<keyword evidence="7" id="KW-1185">Reference proteome</keyword>